<evidence type="ECO:0000313" key="7">
    <source>
        <dbReference type="EMBL" id="CDS21585.1"/>
    </source>
</evidence>
<dbReference type="AlphaFoldDB" id="A0A068WVD2"/>
<sequence length="421" mass="45516">MLSLRTSLGLGSALSLVPKRCSSAAAAVQSLITKELDGIKAAGTWKTERVITSPQAADVSVEGMKGDIINFCANNYLGLASHPRVVESAAQCLKTHGAGMSSVRFICGTTDIHKKLEQKIAHFHGREDSILFPSCFDANAAIFETLLTPEDCVISDELNHASIIDGIRLCRAKRFRYLHGDMKDLERCLEEAKDCRVKLIATDGVFSMDGDIAKLPQILELAEEHKAITFIDECHATGFFGETGRGTEEYYGLQGKVTIINSTLGKAMGGASGGYTTGSKELVALLRQRGRPYLFSNSLPPAVVGAALGAFDLLIESSNLPQKLHANVKLFRDTMTERGFKLSGDYCHPIAPVMLGDARLAAQFADAMLQHGIYVIGFSYPVVPKGKARIRVQISAAHSQEQIIKAIDAFTSVGRKLSVIQ</sequence>
<dbReference type="NCBIfam" id="NF005394">
    <property type="entry name" value="PRK06939.1"/>
    <property type="match status" value="1"/>
</dbReference>
<dbReference type="Proteomes" id="UP000492820">
    <property type="component" value="Unassembled WGS sequence"/>
</dbReference>
<protein>
    <submittedName>
        <fullName evidence="7 9">2 amino 3 ketobutyrate coenzyme A ligase</fullName>
    </submittedName>
</protein>
<dbReference type="OrthoDB" id="10263824at2759"/>
<evidence type="ECO:0000256" key="1">
    <source>
        <dbReference type="ARBA" id="ARBA00001933"/>
    </source>
</evidence>
<keyword evidence="3" id="KW-0808">Transferase</keyword>
<reference evidence="7 8" key="1">
    <citation type="journal article" date="2013" name="Nature">
        <title>The genomes of four tapeworm species reveal adaptations to parasitism.</title>
        <authorList>
            <person name="Tsai I.J."/>
            <person name="Zarowiecki M."/>
            <person name="Holroyd N."/>
            <person name="Garciarrubio A."/>
            <person name="Sanchez-Flores A."/>
            <person name="Brooks K.L."/>
            <person name="Tracey A."/>
            <person name="Bobes R.J."/>
            <person name="Fragoso G."/>
            <person name="Sciutto E."/>
            <person name="Aslett M."/>
            <person name="Beasley H."/>
            <person name="Bennett H.M."/>
            <person name="Cai J."/>
            <person name="Camicia F."/>
            <person name="Clark R."/>
            <person name="Cucher M."/>
            <person name="De Silva N."/>
            <person name="Day T.A."/>
            <person name="Deplazes P."/>
            <person name="Estrada K."/>
            <person name="Fernandez C."/>
            <person name="Holland P.W."/>
            <person name="Hou J."/>
            <person name="Hu S."/>
            <person name="Huckvale T."/>
            <person name="Hung S.S."/>
            <person name="Kamenetzky L."/>
            <person name="Keane J.A."/>
            <person name="Kiss F."/>
            <person name="Koziol U."/>
            <person name="Lambert O."/>
            <person name="Liu K."/>
            <person name="Luo X."/>
            <person name="Luo Y."/>
            <person name="Macchiaroli N."/>
            <person name="Nichol S."/>
            <person name="Paps J."/>
            <person name="Parkinson J."/>
            <person name="Pouchkina-Stantcheva N."/>
            <person name="Riddiford N."/>
            <person name="Rosenzvit M."/>
            <person name="Salinas G."/>
            <person name="Wasmuth J.D."/>
            <person name="Zamanian M."/>
            <person name="Zheng Y."/>
            <person name="Cai X."/>
            <person name="Soberon X."/>
            <person name="Olson P.D."/>
            <person name="Laclette J.P."/>
            <person name="Brehm K."/>
            <person name="Berriman M."/>
            <person name="Garciarrubio A."/>
            <person name="Bobes R.J."/>
            <person name="Fragoso G."/>
            <person name="Sanchez-Flores A."/>
            <person name="Estrada K."/>
            <person name="Cevallos M.A."/>
            <person name="Morett E."/>
            <person name="Gonzalez V."/>
            <person name="Portillo T."/>
            <person name="Ochoa-Leyva A."/>
            <person name="Jose M.V."/>
            <person name="Sciutto E."/>
            <person name="Landa A."/>
            <person name="Jimenez L."/>
            <person name="Valdes V."/>
            <person name="Carrero J.C."/>
            <person name="Larralde C."/>
            <person name="Morales-Montor J."/>
            <person name="Limon-Lason J."/>
            <person name="Soberon X."/>
            <person name="Laclette J.P."/>
        </authorList>
    </citation>
    <scope>NUCLEOTIDE SEQUENCE [LARGE SCALE GENOMIC DNA]</scope>
</reference>
<evidence type="ECO:0000256" key="2">
    <source>
        <dbReference type="ARBA" id="ARBA00008392"/>
    </source>
</evidence>
<feature type="domain" description="Aminotransferase class I/classII large" evidence="6">
    <location>
        <begin position="67"/>
        <end position="410"/>
    </location>
</feature>
<dbReference type="SUPFAM" id="SSF53383">
    <property type="entry name" value="PLP-dependent transferases"/>
    <property type="match status" value="1"/>
</dbReference>
<dbReference type="GO" id="GO:0008890">
    <property type="term" value="F:glycine C-acetyltransferase activity"/>
    <property type="evidence" value="ECO:0007669"/>
    <property type="project" value="InterPro"/>
</dbReference>
<dbReference type="FunFam" id="3.40.640.10:FF:000006">
    <property type="entry name" value="5-aminolevulinate synthase, mitochondrial"/>
    <property type="match status" value="1"/>
</dbReference>
<dbReference type="PANTHER" id="PTHR13693:SF102">
    <property type="entry name" value="2-AMINO-3-KETOBUTYRATE COENZYME A LIGASE, MITOCHONDRIAL"/>
    <property type="match status" value="1"/>
</dbReference>
<reference evidence="9" key="3">
    <citation type="submission" date="2020-10" db="UniProtKB">
        <authorList>
            <consortium name="WormBaseParasite"/>
        </authorList>
    </citation>
    <scope>IDENTIFICATION</scope>
</reference>
<dbReference type="InterPro" id="IPR004839">
    <property type="entry name" value="Aminotransferase_I/II_large"/>
</dbReference>
<keyword evidence="7" id="KW-0436">Ligase</keyword>
<reference evidence="7" key="2">
    <citation type="submission" date="2014-06" db="EMBL/GenBank/DDBJ databases">
        <authorList>
            <person name="Aslett M."/>
        </authorList>
    </citation>
    <scope>NUCLEOTIDE SEQUENCE</scope>
</reference>
<dbReference type="PROSITE" id="PS00599">
    <property type="entry name" value="AA_TRANSFER_CLASS_2"/>
    <property type="match status" value="1"/>
</dbReference>
<evidence type="ECO:0000259" key="6">
    <source>
        <dbReference type="Pfam" id="PF00155"/>
    </source>
</evidence>
<accession>A0A068WVD2</accession>
<evidence type="ECO:0000313" key="9">
    <source>
        <dbReference type="WBParaSite" id="EgrG_000107200"/>
    </source>
</evidence>
<dbReference type="GO" id="GO:0006567">
    <property type="term" value="P:L-threonine catabolic process"/>
    <property type="evidence" value="ECO:0007669"/>
    <property type="project" value="InterPro"/>
</dbReference>
<dbReference type="PANTHER" id="PTHR13693">
    <property type="entry name" value="CLASS II AMINOTRANSFERASE/8-AMINO-7-OXONONANOATE SYNTHASE"/>
    <property type="match status" value="1"/>
</dbReference>
<keyword evidence="4" id="KW-0663">Pyridoxal phosphate</keyword>
<proteinExistence type="inferred from homology"/>
<dbReference type="InterPro" id="IPR050087">
    <property type="entry name" value="AON_synthase_class-II"/>
</dbReference>
<dbReference type="GO" id="GO:0030170">
    <property type="term" value="F:pyridoxal phosphate binding"/>
    <property type="evidence" value="ECO:0007669"/>
    <property type="project" value="InterPro"/>
</dbReference>
<dbReference type="InterPro" id="IPR015422">
    <property type="entry name" value="PyrdxlP-dep_Trfase_small"/>
</dbReference>
<dbReference type="HAMAP" id="MF_00985">
    <property type="entry name" value="2am3keto_CoA_ligase"/>
    <property type="match status" value="1"/>
</dbReference>
<dbReference type="GO" id="GO:0016874">
    <property type="term" value="F:ligase activity"/>
    <property type="evidence" value="ECO:0007669"/>
    <property type="project" value="UniProtKB-KW"/>
</dbReference>
<dbReference type="WBParaSite" id="EgrG_000107200">
    <property type="protein sequence ID" value="EgrG_000107200"/>
    <property type="gene ID" value="EgrG_000107200"/>
</dbReference>
<evidence type="ECO:0000256" key="5">
    <source>
        <dbReference type="ARBA" id="ARBA00023315"/>
    </source>
</evidence>
<organism evidence="7">
    <name type="scientific">Echinococcus granulosus</name>
    <name type="common">Hydatid tapeworm</name>
    <dbReference type="NCBI Taxonomy" id="6210"/>
    <lineage>
        <taxon>Eukaryota</taxon>
        <taxon>Metazoa</taxon>
        <taxon>Spiralia</taxon>
        <taxon>Lophotrochozoa</taxon>
        <taxon>Platyhelminthes</taxon>
        <taxon>Cestoda</taxon>
        <taxon>Eucestoda</taxon>
        <taxon>Cyclophyllidea</taxon>
        <taxon>Taeniidae</taxon>
        <taxon>Echinococcus</taxon>
        <taxon>Echinococcus granulosus group</taxon>
    </lineage>
</organism>
<dbReference type="GO" id="GO:0005739">
    <property type="term" value="C:mitochondrion"/>
    <property type="evidence" value="ECO:0007669"/>
    <property type="project" value="TreeGrafter"/>
</dbReference>
<dbReference type="CDD" id="cd06454">
    <property type="entry name" value="KBL_like"/>
    <property type="match status" value="1"/>
</dbReference>
<dbReference type="InterPro" id="IPR015424">
    <property type="entry name" value="PyrdxlP-dep_Trfase"/>
</dbReference>
<evidence type="ECO:0000256" key="4">
    <source>
        <dbReference type="ARBA" id="ARBA00022898"/>
    </source>
</evidence>
<dbReference type="NCBIfam" id="TIGR01822">
    <property type="entry name" value="2am3keto_CoA"/>
    <property type="match status" value="1"/>
</dbReference>
<dbReference type="Pfam" id="PF00155">
    <property type="entry name" value="Aminotran_1_2"/>
    <property type="match status" value="1"/>
</dbReference>
<dbReference type="Gene3D" id="3.90.1150.10">
    <property type="entry name" value="Aspartate Aminotransferase, domain 1"/>
    <property type="match status" value="1"/>
</dbReference>
<comment type="similarity">
    <text evidence="2">Belongs to the class-II pyridoxal-phosphate-dependent aminotransferase family.</text>
</comment>
<evidence type="ECO:0000313" key="8">
    <source>
        <dbReference type="Proteomes" id="UP000492820"/>
    </source>
</evidence>
<comment type="cofactor">
    <cofactor evidence="1">
        <name>pyridoxal 5'-phosphate</name>
        <dbReference type="ChEBI" id="CHEBI:597326"/>
    </cofactor>
</comment>
<dbReference type="InterPro" id="IPR015421">
    <property type="entry name" value="PyrdxlP-dep_Trfase_major"/>
</dbReference>
<dbReference type="EMBL" id="LK028584">
    <property type="protein sequence ID" value="CDS21585.1"/>
    <property type="molecule type" value="Genomic_DNA"/>
</dbReference>
<dbReference type="InterPro" id="IPR011282">
    <property type="entry name" value="2am3keto_CoA_ligase"/>
</dbReference>
<gene>
    <name evidence="7" type="ORF">EgrG_000107200</name>
</gene>
<dbReference type="InterPro" id="IPR001917">
    <property type="entry name" value="Aminotrans_II_pyridoxalP_BS"/>
</dbReference>
<keyword evidence="5" id="KW-0012">Acyltransferase</keyword>
<evidence type="ECO:0000256" key="3">
    <source>
        <dbReference type="ARBA" id="ARBA00022679"/>
    </source>
</evidence>
<dbReference type="Gene3D" id="3.40.640.10">
    <property type="entry name" value="Type I PLP-dependent aspartate aminotransferase-like (Major domain)"/>
    <property type="match status" value="1"/>
</dbReference>
<name>A0A068WVD2_ECHGR</name>